<reference evidence="3" key="1">
    <citation type="submission" date="2021-02" db="EMBL/GenBank/DDBJ databases">
        <title>Metagenome analyses of Stigonema ocellatum DSM 106950, Chlorogloea purpurea SAG 13.99 and Gomphosphaeria aponina DSM 107014.</title>
        <authorList>
            <person name="Marter P."/>
            <person name="Huang S."/>
        </authorList>
    </citation>
    <scope>NUCLEOTIDE SEQUENCE</scope>
    <source>
        <strain evidence="3">JP213</strain>
    </source>
</reference>
<sequence length="89" mass="10072">MPWFVKIEEGIVNKSVFDQYIPAHKAYVEELIARGHKAKTGYWAEFGGGMLLFEADSIAEAKEIVAQDPLVKYGCVKYQLHEWRIVVGG</sequence>
<evidence type="ECO:0000259" key="2">
    <source>
        <dbReference type="Pfam" id="PF03795"/>
    </source>
</evidence>
<dbReference type="Pfam" id="PF03795">
    <property type="entry name" value="YCII"/>
    <property type="match status" value="1"/>
</dbReference>
<name>A0A941JUY2_9CHRO</name>
<comment type="similarity">
    <text evidence="1">Belongs to the YciI family.</text>
</comment>
<proteinExistence type="inferred from homology"/>
<dbReference type="Gene3D" id="3.30.70.1060">
    <property type="entry name" value="Dimeric alpha+beta barrel"/>
    <property type="match status" value="1"/>
</dbReference>
<dbReference type="SUPFAM" id="SSF54909">
    <property type="entry name" value="Dimeric alpha+beta barrel"/>
    <property type="match status" value="1"/>
</dbReference>
<feature type="domain" description="YCII-related" evidence="2">
    <location>
        <begin position="21"/>
        <end position="83"/>
    </location>
</feature>
<comment type="caution">
    <text evidence="3">The sequence shown here is derived from an EMBL/GenBank/DDBJ whole genome shotgun (WGS) entry which is preliminary data.</text>
</comment>
<evidence type="ECO:0000313" key="3">
    <source>
        <dbReference type="EMBL" id="MBR8827815.1"/>
    </source>
</evidence>
<dbReference type="PANTHER" id="PTHR37828">
    <property type="entry name" value="GSR2449 PROTEIN"/>
    <property type="match status" value="1"/>
</dbReference>
<evidence type="ECO:0000313" key="4">
    <source>
        <dbReference type="Proteomes" id="UP000767446"/>
    </source>
</evidence>
<dbReference type="EMBL" id="JADQBC010000044">
    <property type="protein sequence ID" value="MBR8827815.1"/>
    <property type="molecule type" value="Genomic_DNA"/>
</dbReference>
<gene>
    <name evidence="3" type="ORF">DSM107014_07905</name>
</gene>
<dbReference type="Proteomes" id="UP000767446">
    <property type="component" value="Unassembled WGS sequence"/>
</dbReference>
<dbReference type="PANTHER" id="PTHR37828:SF1">
    <property type="entry name" value="YCII-RELATED DOMAIN-CONTAINING PROTEIN"/>
    <property type="match status" value="1"/>
</dbReference>
<dbReference type="AlphaFoldDB" id="A0A941JUY2"/>
<protein>
    <recommendedName>
        <fullName evidence="2">YCII-related domain-containing protein</fullName>
    </recommendedName>
</protein>
<dbReference type="InterPro" id="IPR011008">
    <property type="entry name" value="Dimeric_a/b-barrel"/>
</dbReference>
<dbReference type="InterPro" id="IPR005545">
    <property type="entry name" value="YCII"/>
</dbReference>
<evidence type="ECO:0000256" key="1">
    <source>
        <dbReference type="ARBA" id="ARBA00007689"/>
    </source>
</evidence>
<accession>A0A941JUY2</accession>
<organism evidence="3 4">
    <name type="scientific">Gomphosphaeria aponina SAG 52.96 = DSM 107014</name>
    <dbReference type="NCBI Taxonomy" id="1521640"/>
    <lineage>
        <taxon>Bacteria</taxon>
        <taxon>Bacillati</taxon>
        <taxon>Cyanobacteriota</taxon>
        <taxon>Cyanophyceae</taxon>
        <taxon>Oscillatoriophycideae</taxon>
        <taxon>Chroococcales</taxon>
        <taxon>Gomphosphaeriaceae</taxon>
        <taxon>Gomphosphaeria</taxon>
    </lineage>
</organism>